<protein>
    <submittedName>
        <fullName evidence="1">Uncharacterized protein</fullName>
    </submittedName>
</protein>
<gene>
    <name evidence="1" type="ORF">PR048_015601</name>
</gene>
<proteinExistence type="predicted"/>
<name>A0ABQ9HHL9_9NEOP</name>
<keyword evidence="2" id="KW-1185">Reference proteome</keyword>
<evidence type="ECO:0000313" key="1">
    <source>
        <dbReference type="EMBL" id="KAJ8883747.1"/>
    </source>
</evidence>
<reference evidence="1 2" key="1">
    <citation type="submission" date="2023-02" db="EMBL/GenBank/DDBJ databases">
        <title>LHISI_Scaffold_Assembly.</title>
        <authorList>
            <person name="Stuart O.P."/>
            <person name="Cleave R."/>
            <person name="Magrath M.J.L."/>
            <person name="Mikheyev A.S."/>
        </authorList>
    </citation>
    <scope>NUCLEOTIDE SEQUENCE [LARGE SCALE GENOMIC DNA]</scope>
    <source>
        <strain evidence="1">Daus_M_001</strain>
        <tissue evidence="1">Leg muscle</tissue>
    </source>
</reference>
<organism evidence="1 2">
    <name type="scientific">Dryococelus australis</name>
    <dbReference type="NCBI Taxonomy" id="614101"/>
    <lineage>
        <taxon>Eukaryota</taxon>
        <taxon>Metazoa</taxon>
        <taxon>Ecdysozoa</taxon>
        <taxon>Arthropoda</taxon>
        <taxon>Hexapoda</taxon>
        <taxon>Insecta</taxon>
        <taxon>Pterygota</taxon>
        <taxon>Neoptera</taxon>
        <taxon>Polyneoptera</taxon>
        <taxon>Phasmatodea</taxon>
        <taxon>Verophasmatodea</taxon>
        <taxon>Anareolatae</taxon>
        <taxon>Phasmatidae</taxon>
        <taxon>Eurycanthinae</taxon>
        <taxon>Dryococelus</taxon>
    </lineage>
</organism>
<dbReference type="EMBL" id="JARBHB010000005">
    <property type="protein sequence ID" value="KAJ8883747.1"/>
    <property type="molecule type" value="Genomic_DNA"/>
</dbReference>
<evidence type="ECO:0000313" key="2">
    <source>
        <dbReference type="Proteomes" id="UP001159363"/>
    </source>
</evidence>
<sequence>MLPGIGEYVKHVNMEKKVGATCQSFKIVSKTVKDPLLEAKLALFQTVARELEGFLTRFQSDAPLGPLLYESLCAVIKNTMTRFVKSDILQGTSLVT</sequence>
<dbReference type="Proteomes" id="UP001159363">
    <property type="component" value="Chromosome 4"/>
</dbReference>
<accession>A0ABQ9HHL9</accession>
<comment type="caution">
    <text evidence="1">The sequence shown here is derived from an EMBL/GenBank/DDBJ whole genome shotgun (WGS) entry which is preliminary data.</text>
</comment>